<evidence type="ECO:0000256" key="2">
    <source>
        <dbReference type="SAM" id="Phobius"/>
    </source>
</evidence>
<dbReference type="SUPFAM" id="SSF48695">
    <property type="entry name" value="Multiheme cytochromes"/>
    <property type="match status" value="2"/>
</dbReference>
<keyword evidence="2" id="KW-0812">Transmembrane</keyword>
<dbReference type="Gene3D" id="3.90.10.10">
    <property type="entry name" value="Cytochrome C3"/>
    <property type="match status" value="3"/>
</dbReference>
<dbReference type="OrthoDB" id="7387371at2"/>
<feature type="region of interest" description="Disordered" evidence="1">
    <location>
        <begin position="437"/>
        <end position="457"/>
    </location>
</feature>
<evidence type="ECO:0000313" key="4">
    <source>
        <dbReference type="EMBL" id="GGD37111.1"/>
    </source>
</evidence>
<dbReference type="AlphaFoldDB" id="A0A916YAB8"/>
<dbReference type="PANTHER" id="PTHR39425">
    <property type="entry name" value="LIPOPROTEIN CYTOCHROME C"/>
    <property type="match status" value="1"/>
</dbReference>
<accession>A0A916YAB8</accession>
<proteinExistence type="predicted"/>
<keyword evidence="2" id="KW-0472">Membrane</keyword>
<dbReference type="PROSITE" id="PS50006">
    <property type="entry name" value="FHA_DOMAIN"/>
    <property type="match status" value="1"/>
</dbReference>
<dbReference type="Gene3D" id="2.60.200.20">
    <property type="match status" value="1"/>
</dbReference>
<dbReference type="InterPro" id="IPR036280">
    <property type="entry name" value="Multihaem_cyt_sf"/>
</dbReference>
<keyword evidence="2" id="KW-1133">Transmembrane helix</keyword>
<dbReference type="CDD" id="cd00060">
    <property type="entry name" value="FHA"/>
    <property type="match status" value="1"/>
</dbReference>
<dbReference type="RefSeq" id="WP_066764900.1">
    <property type="nucleotide sequence ID" value="NZ_BMIO01000002.1"/>
</dbReference>
<comment type="caution">
    <text evidence="4">The sequence shown here is derived from an EMBL/GenBank/DDBJ whole genome shotgun (WGS) entry which is preliminary data.</text>
</comment>
<name>A0A916YAB8_9SPHN</name>
<dbReference type="Proteomes" id="UP000598997">
    <property type="component" value="Unassembled WGS sequence"/>
</dbReference>
<dbReference type="PANTHER" id="PTHR39425:SF1">
    <property type="entry name" value="CYTOCHROME C7-LIKE DOMAIN-CONTAINING PROTEIN"/>
    <property type="match status" value="1"/>
</dbReference>
<organism evidence="4 5">
    <name type="scientific">Croceicoccus pelagius</name>
    <dbReference type="NCBI Taxonomy" id="1703341"/>
    <lineage>
        <taxon>Bacteria</taxon>
        <taxon>Pseudomonadati</taxon>
        <taxon>Pseudomonadota</taxon>
        <taxon>Alphaproteobacteria</taxon>
        <taxon>Sphingomonadales</taxon>
        <taxon>Erythrobacteraceae</taxon>
        <taxon>Croceicoccus</taxon>
    </lineage>
</organism>
<reference evidence="4 5" key="1">
    <citation type="journal article" date="2014" name="Int. J. Syst. Evol. Microbiol.">
        <title>Complete genome sequence of Corynebacterium casei LMG S-19264T (=DSM 44701T), isolated from a smear-ripened cheese.</title>
        <authorList>
            <consortium name="US DOE Joint Genome Institute (JGI-PGF)"/>
            <person name="Walter F."/>
            <person name="Albersmeier A."/>
            <person name="Kalinowski J."/>
            <person name="Ruckert C."/>
        </authorList>
    </citation>
    <scope>NUCLEOTIDE SEQUENCE [LARGE SCALE GENOMIC DNA]</scope>
    <source>
        <strain evidence="4 5">CGMCC 1.15358</strain>
    </source>
</reference>
<protein>
    <recommendedName>
        <fullName evidence="3">FHA domain-containing protein</fullName>
    </recommendedName>
</protein>
<evidence type="ECO:0000313" key="5">
    <source>
        <dbReference type="Proteomes" id="UP000598997"/>
    </source>
</evidence>
<dbReference type="InterPro" id="IPR029467">
    <property type="entry name" value="Cyt_c7-like"/>
</dbReference>
<dbReference type="Pfam" id="PF14522">
    <property type="entry name" value="Cytochrome_C7"/>
    <property type="match status" value="1"/>
</dbReference>
<dbReference type="SUPFAM" id="SSF49879">
    <property type="entry name" value="SMAD/FHA domain"/>
    <property type="match status" value="1"/>
</dbReference>
<dbReference type="EMBL" id="BMIO01000002">
    <property type="protein sequence ID" value="GGD37111.1"/>
    <property type="molecule type" value="Genomic_DNA"/>
</dbReference>
<evidence type="ECO:0000256" key="1">
    <source>
        <dbReference type="SAM" id="MobiDB-lite"/>
    </source>
</evidence>
<feature type="transmembrane region" description="Helical" evidence="2">
    <location>
        <begin position="142"/>
        <end position="162"/>
    </location>
</feature>
<sequence>MTFLIRQIALKASGEEIVRPTTVDGDTITIGRDASCDIHLPDLAVDPRHARAVMKDGELFVESIADQPFGMNGRSVNRRAIDLSRGAELTFGGHRINVERGDGGVPVFTVRRVEAISDVSEEKDLGSVYTLKGLMPGKRMSAWGFAILVLIACLAWPIGAYMTHKGEKERGSGYHGDEIWSSGDLTLAHAGLKDDCQACHVDAFVAVRDNACTTCHEDDAHAHISGLAANDATARLVAARGEPGAFGQFQRAVAEGFNRPAGRCVECHIEHTGAGAMEDTPQKFCTDCHDGMSKRLPDTKLPDASDFGTGHPEFHPALVVQPGDKPVFQRMTLTKTAREDNGLKFTHAEHMSKTGGVAQMVRRRPGEYDGRDAMQCADCHTLDSTKVRFEPVKMEDSCQSCHALGLEMIDGTTRTLRHGEPELVAADLRAFYRSGNPPRPASLSGMARRSPGDGASQRTARDFARAVQFYPTRADGAVTRVFSKGGACYDCHVITRDGPAVTNGFDIVPAVQNNRYLAMGWFTHDAHTKYACTECHVDATRSNDASRVLIPGLGGEGGCRTCHVGGTGASLTEVKHPVESDCAMCHDYHADDGPPWMSKAPKTIAKADANRRKQVSMR</sequence>
<dbReference type="InterPro" id="IPR008984">
    <property type="entry name" value="SMAD_FHA_dom_sf"/>
</dbReference>
<evidence type="ECO:0000259" key="3">
    <source>
        <dbReference type="PROSITE" id="PS50006"/>
    </source>
</evidence>
<dbReference type="Pfam" id="PF00498">
    <property type="entry name" value="FHA"/>
    <property type="match status" value="1"/>
</dbReference>
<dbReference type="InterPro" id="IPR000253">
    <property type="entry name" value="FHA_dom"/>
</dbReference>
<gene>
    <name evidence="4" type="ORF">GCM10010989_09020</name>
</gene>
<keyword evidence="5" id="KW-1185">Reference proteome</keyword>
<feature type="domain" description="FHA" evidence="3">
    <location>
        <begin position="28"/>
        <end position="81"/>
    </location>
</feature>